<accession>A0A0E9TAH4</accession>
<organism evidence="1">
    <name type="scientific">Anguilla anguilla</name>
    <name type="common">European freshwater eel</name>
    <name type="synonym">Muraena anguilla</name>
    <dbReference type="NCBI Taxonomy" id="7936"/>
    <lineage>
        <taxon>Eukaryota</taxon>
        <taxon>Metazoa</taxon>
        <taxon>Chordata</taxon>
        <taxon>Craniata</taxon>
        <taxon>Vertebrata</taxon>
        <taxon>Euteleostomi</taxon>
        <taxon>Actinopterygii</taxon>
        <taxon>Neopterygii</taxon>
        <taxon>Teleostei</taxon>
        <taxon>Anguilliformes</taxon>
        <taxon>Anguillidae</taxon>
        <taxon>Anguilla</taxon>
    </lineage>
</organism>
<sequence length="42" mass="4707">MISRLNTYPTHDPIHISSTYSVCHNPSLGRDPQFLGCKPPLI</sequence>
<dbReference type="EMBL" id="GBXM01058692">
    <property type="protein sequence ID" value="JAH49885.1"/>
    <property type="molecule type" value="Transcribed_RNA"/>
</dbReference>
<name>A0A0E9TAH4_ANGAN</name>
<reference evidence="1" key="2">
    <citation type="journal article" date="2015" name="Fish Shellfish Immunol.">
        <title>Early steps in the European eel (Anguilla anguilla)-Vibrio vulnificus interaction in the gills: Role of the RtxA13 toxin.</title>
        <authorList>
            <person name="Callol A."/>
            <person name="Pajuelo D."/>
            <person name="Ebbesson L."/>
            <person name="Teles M."/>
            <person name="MacKenzie S."/>
            <person name="Amaro C."/>
        </authorList>
    </citation>
    <scope>NUCLEOTIDE SEQUENCE</scope>
</reference>
<protein>
    <submittedName>
        <fullName evidence="1">Uncharacterized protein</fullName>
    </submittedName>
</protein>
<reference evidence="1" key="1">
    <citation type="submission" date="2014-11" db="EMBL/GenBank/DDBJ databases">
        <authorList>
            <person name="Amaro Gonzalez C."/>
        </authorList>
    </citation>
    <scope>NUCLEOTIDE SEQUENCE</scope>
</reference>
<proteinExistence type="predicted"/>
<dbReference type="AlphaFoldDB" id="A0A0E9TAH4"/>
<evidence type="ECO:0000313" key="1">
    <source>
        <dbReference type="EMBL" id="JAH49885.1"/>
    </source>
</evidence>